<dbReference type="AlphaFoldDB" id="A0A2N1PSD2"/>
<evidence type="ECO:0000256" key="10">
    <source>
        <dbReference type="HAMAP-Rule" id="MF_00164"/>
    </source>
</evidence>
<dbReference type="CDD" id="cd05008">
    <property type="entry name" value="SIS_GlmS_GlmD_1"/>
    <property type="match status" value="1"/>
</dbReference>
<keyword evidence="7 10" id="KW-0808">Transferase</keyword>
<keyword evidence="8" id="KW-0677">Repeat</keyword>
<feature type="domain" description="SIS" evidence="12">
    <location>
        <begin position="457"/>
        <end position="598"/>
    </location>
</feature>
<feature type="initiator methionine" description="Removed" evidence="10">
    <location>
        <position position="1"/>
    </location>
</feature>
<dbReference type="Pfam" id="PF13522">
    <property type="entry name" value="GATase_6"/>
    <property type="match status" value="1"/>
</dbReference>
<dbReference type="GO" id="GO:0097367">
    <property type="term" value="F:carbohydrate derivative binding"/>
    <property type="evidence" value="ECO:0007669"/>
    <property type="project" value="InterPro"/>
</dbReference>
<keyword evidence="9" id="KW-0315">Glutamine amidotransferase</keyword>
<dbReference type="GO" id="GO:0004360">
    <property type="term" value="F:glutamine-fructose-6-phosphate transaminase (isomerizing) activity"/>
    <property type="evidence" value="ECO:0007669"/>
    <property type="project" value="UniProtKB-UniRule"/>
</dbReference>
<dbReference type="GO" id="GO:0006002">
    <property type="term" value="P:fructose 6-phosphate metabolic process"/>
    <property type="evidence" value="ECO:0007669"/>
    <property type="project" value="TreeGrafter"/>
</dbReference>
<dbReference type="FunFam" id="3.60.20.10:FF:000006">
    <property type="entry name" value="Glutamine--fructose-6-phosphate aminotransferase [isomerizing]"/>
    <property type="match status" value="1"/>
</dbReference>
<evidence type="ECO:0000313" key="14">
    <source>
        <dbReference type="Proteomes" id="UP000233256"/>
    </source>
</evidence>
<comment type="caution">
    <text evidence="13">The sequence shown here is derived from an EMBL/GenBank/DDBJ whole genome shotgun (WGS) entry which is preliminary data.</text>
</comment>
<dbReference type="InterPro" id="IPR046348">
    <property type="entry name" value="SIS_dom_sf"/>
</dbReference>
<dbReference type="GO" id="GO:0005975">
    <property type="term" value="P:carbohydrate metabolic process"/>
    <property type="evidence" value="ECO:0007669"/>
    <property type="project" value="UniProtKB-UniRule"/>
</dbReference>
<dbReference type="PANTHER" id="PTHR10937:SF0">
    <property type="entry name" value="GLUTAMINE--FRUCTOSE-6-PHOSPHATE TRANSAMINASE (ISOMERIZING)"/>
    <property type="match status" value="1"/>
</dbReference>
<evidence type="ECO:0000256" key="8">
    <source>
        <dbReference type="ARBA" id="ARBA00022737"/>
    </source>
</evidence>
<dbReference type="CDD" id="cd05009">
    <property type="entry name" value="SIS_GlmS_GlmD_2"/>
    <property type="match status" value="1"/>
</dbReference>
<evidence type="ECO:0000256" key="5">
    <source>
        <dbReference type="ARBA" id="ARBA00022490"/>
    </source>
</evidence>
<evidence type="ECO:0000313" key="13">
    <source>
        <dbReference type="EMBL" id="PKK91240.1"/>
    </source>
</evidence>
<dbReference type="InterPro" id="IPR035490">
    <property type="entry name" value="GlmS/FrlB_SIS"/>
</dbReference>
<feature type="active site" description="For Fru-6P isomerization activity" evidence="10">
    <location>
        <position position="603"/>
    </location>
</feature>
<evidence type="ECO:0000256" key="4">
    <source>
        <dbReference type="ARBA" id="ARBA00016090"/>
    </source>
</evidence>
<feature type="active site" description="Nucleophile; for GATase activity" evidence="10">
    <location>
        <position position="2"/>
    </location>
</feature>
<dbReference type="EC" id="2.6.1.16" evidence="3 10"/>
<gene>
    <name evidence="10 13" type="primary">glmS</name>
    <name evidence="13" type="ORF">CVV64_05575</name>
</gene>
<feature type="domain" description="SIS" evidence="12">
    <location>
        <begin position="284"/>
        <end position="424"/>
    </location>
</feature>
<comment type="subcellular location">
    <subcellularLocation>
        <location evidence="2 10">Cytoplasm</location>
    </subcellularLocation>
</comment>
<evidence type="ECO:0000259" key="12">
    <source>
        <dbReference type="PROSITE" id="PS51464"/>
    </source>
</evidence>
<reference evidence="13 14" key="1">
    <citation type="journal article" date="2017" name="ISME J.">
        <title>Potential for microbial H2 and metal transformations associated with novel bacteria and archaea in deep terrestrial subsurface sediments.</title>
        <authorList>
            <person name="Hernsdorf A.W."/>
            <person name="Amano Y."/>
            <person name="Miyakawa K."/>
            <person name="Ise K."/>
            <person name="Suzuki Y."/>
            <person name="Anantharaman K."/>
            <person name="Probst A."/>
            <person name="Burstein D."/>
            <person name="Thomas B.C."/>
            <person name="Banfield J.F."/>
        </authorList>
    </citation>
    <scope>NUCLEOTIDE SEQUENCE [LARGE SCALE GENOMIC DNA]</scope>
    <source>
        <strain evidence="13">HGW-Wallbacteria-1</strain>
    </source>
</reference>
<dbReference type="EMBL" id="PGXC01000003">
    <property type="protein sequence ID" value="PKK91240.1"/>
    <property type="molecule type" value="Genomic_DNA"/>
</dbReference>
<dbReference type="PROSITE" id="PS51464">
    <property type="entry name" value="SIS"/>
    <property type="match status" value="2"/>
</dbReference>
<dbReference type="HAMAP" id="MF_00164">
    <property type="entry name" value="GlmS"/>
    <property type="match status" value="1"/>
</dbReference>
<dbReference type="NCBIfam" id="NF001484">
    <property type="entry name" value="PRK00331.1"/>
    <property type="match status" value="1"/>
</dbReference>
<dbReference type="InterPro" id="IPR035466">
    <property type="entry name" value="GlmS/AgaS_SIS"/>
</dbReference>
<dbReference type="Proteomes" id="UP000233256">
    <property type="component" value="Unassembled WGS sequence"/>
</dbReference>
<comment type="subunit">
    <text evidence="10">Homodimer.</text>
</comment>
<evidence type="ECO:0000256" key="2">
    <source>
        <dbReference type="ARBA" id="ARBA00004496"/>
    </source>
</evidence>
<evidence type="ECO:0000256" key="9">
    <source>
        <dbReference type="ARBA" id="ARBA00022962"/>
    </source>
</evidence>
<keyword evidence="6 10" id="KW-0032">Aminotransferase</keyword>
<accession>A0A2N1PSD2</accession>
<dbReference type="FunFam" id="3.40.50.10490:FF:000001">
    <property type="entry name" value="Glutamine--fructose-6-phosphate aminotransferase [isomerizing]"/>
    <property type="match status" value="1"/>
</dbReference>
<protein>
    <recommendedName>
        <fullName evidence="4 10">Glutamine--fructose-6-phosphate aminotransferase [isomerizing]</fullName>
        <ecNumber evidence="3 10">2.6.1.16</ecNumber>
    </recommendedName>
    <alternativeName>
        <fullName evidence="10">D-fructose-6-phosphate amidotransferase</fullName>
    </alternativeName>
    <alternativeName>
        <fullName evidence="10">GFAT</fullName>
    </alternativeName>
    <alternativeName>
        <fullName evidence="10">Glucosamine-6-phosphate synthase</fullName>
    </alternativeName>
    <alternativeName>
        <fullName evidence="10">Hexosephosphate aminotransferase</fullName>
    </alternativeName>
    <alternativeName>
        <fullName evidence="10">L-glutamine--D-fructose-6-phosphate amidotransferase</fullName>
    </alternativeName>
</protein>
<dbReference type="GO" id="GO:0005829">
    <property type="term" value="C:cytosol"/>
    <property type="evidence" value="ECO:0007669"/>
    <property type="project" value="TreeGrafter"/>
</dbReference>
<dbReference type="GO" id="GO:0006487">
    <property type="term" value="P:protein N-linked glycosylation"/>
    <property type="evidence" value="ECO:0007669"/>
    <property type="project" value="TreeGrafter"/>
</dbReference>
<dbReference type="Gene3D" id="3.60.20.10">
    <property type="entry name" value="Glutamine Phosphoribosylpyrophosphate, subunit 1, domain 1"/>
    <property type="match status" value="1"/>
</dbReference>
<organism evidence="13 14">
    <name type="scientific">Candidatus Wallbacteria bacterium HGW-Wallbacteria-1</name>
    <dbReference type="NCBI Taxonomy" id="2013854"/>
    <lineage>
        <taxon>Bacteria</taxon>
        <taxon>Candidatus Walliibacteriota</taxon>
    </lineage>
</organism>
<proteinExistence type="inferred from homology"/>
<sequence>MCGIVGFIGREDGVPVILDGLAKLEYRGYDSAGVAVLCDGSIRIEKRMGRLEELRKALRETPISGCAAIGHTRWATHGKPSQTNAHPHAGCMKDIVVVHNGIIENFTELKEELVAKGHKFSSDTDTEVLVHLVEEYHKGDLVHAVKMALSRVTGSYALAVLDSTLPDTIVAARRGSPLVIGVGIGATYLASDIPALLSRTRKMVFLEDGEVAILTPDDYQIISGGSVLNREPVIIQWDPVMAEKGGFEHFMLKEIHEQPKVVMDTLSGRVRRNSGEVTLDDLGISPEILRDTRHITVVACGTSYHAGLVFRHITEKLADIRVDVEHASEYRYRHPIVRKGDVVLVISQSGETADTLAAMRMAMELGIPVLGIVNAVGSTITREADGVLYTRAGPEIGVASTKAFTAQLVAVYILALYLGRNNGSLSSEDAKVISNALFDVPQAIETVIQKSDFIKSCAEKFNDHHSFLFLGRGLNYPVALEGALKLKEISYIHAEGYPAGEMKHGPIALVEPDCPTMAIALEDDLYDKMISNIQEVKAREGKVIGIGYADDHRFPRYVDFLMTIPRVPSIISPMVTTIPTQLFAYYCACFRGCDVDKPRNLAKSVTVE</sequence>
<keyword evidence="5 10" id="KW-0963">Cytoplasm</keyword>
<comment type="function">
    <text evidence="10">Catalyzes the first step in hexosamine metabolism, converting fructose-6P into glucosamine-6P using glutamine as a nitrogen source.</text>
</comment>
<dbReference type="SUPFAM" id="SSF53697">
    <property type="entry name" value="SIS domain"/>
    <property type="match status" value="1"/>
</dbReference>
<dbReference type="PANTHER" id="PTHR10937">
    <property type="entry name" value="GLUCOSAMINE--FRUCTOSE-6-PHOSPHATE AMINOTRANSFERASE, ISOMERIZING"/>
    <property type="match status" value="1"/>
</dbReference>
<feature type="domain" description="Glutamine amidotransferase type-2" evidence="11">
    <location>
        <begin position="2"/>
        <end position="217"/>
    </location>
</feature>
<evidence type="ECO:0000256" key="7">
    <source>
        <dbReference type="ARBA" id="ARBA00022679"/>
    </source>
</evidence>
<dbReference type="SUPFAM" id="SSF56235">
    <property type="entry name" value="N-terminal nucleophile aminohydrolases (Ntn hydrolases)"/>
    <property type="match status" value="1"/>
</dbReference>
<dbReference type="InterPro" id="IPR047084">
    <property type="entry name" value="GFAT_N"/>
</dbReference>
<evidence type="ECO:0000256" key="6">
    <source>
        <dbReference type="ARBA" id="ARBA00022576"/>
    </source>
</evidence>
<dbReference type="InterPro" id="IPR029055">
    <property type="entry name" value="Ntn_hydrolases_N"/>
</dbReference>
<dbReference type="InterPro" id="IPR017932">
    <property type="entry name" value="GATase_2_dom"/>
</dbReference>
<evidence type="ECO:0000259" key="11">
    <source>
        <dbReference type="PROSITE" id="PS51278"/>
    </source>
</evidence>
<dbReference type="InterPro" id="IPR005855">
    <property type="entry name" value="GFAT"/>
</dbReference>
<evidence type="ECO:0000256" key="1">
    <source>
        <dbReference type="ARBA" id="ARBA00001031"/>
    </source>
</evidence>
<dbReference type="CDD" id="cd00714">
    <property type="entry name" value="GFAT"/>
    <property type="match status" value="1"/>
</dbReference>
<dbReference type="NCBIfam" id="TIGR01135">
    <property type="entry name" value="glmS"/>
    <property type="match status" value="1"/>
</dbReference>
<dbReference type="GO" id="GO:0006047">
    <property type="term" value="P:UDP-N-acetylglucosamine metabolic process"/>
    <property type="evidence" value="ECO:0007669"/>
    <property type="project" value="TreeGrafter"/>
</dbReference>
<name>A0A2N1PSD2_9BACT</name>
<dbReference type="Pfam" id="PF01380">
    <property type="entry name" value="SIS"/>
    <property type="match status" value="2"/>
</dbReference>
<dbReference type="Gene3D" id="3.40.50.10490">
    <property type="entry name" value="Glucose-6-phosphate isomerase like protein, domain 1"/>
    <property type="match status" value="2"/>
</dbReference>
<evidence type="ECO:0000256" key="3">
    <source>
        <dbReference type="ARBA" id="ARBA00012916"/>
    </source>
</evidence>
<comment type="catalytic activity">
    <reaction evidence="1 10">
        <text>D-fructose 6-phosphate + L-glutamine = D-glucosamine 6-phosphate + L-glutamate</text>
        <dbReference type="Rhea" id="RHEA:13237"/>
        <dbReference type="ChEBI" id="CHEBI:29985"/>
        <dbReference type="ChEBI" id="CHEBI:58359"/>
        <dbReference type="ChEBI" id="CHEBI:58725"/>
        <dbReference type="ChEBI" id="CHEBI:61527"/>
        <dbReference type="EC" id="2.6.1.16"/>
    </reaction>
</comment>
<dbReference type="InterPro" id="IPR001347">
    <property type="entry name" value="SIS_dom"/>
</dbReference>
<dbReference type="PROSITE" id="PS51278">
    <property type="entry name" value="GATASE_TYPE_2"/>
    <property type="match status" value="1"/>
</dbReference>